<evidence type="ECO:0000313" key="3">
    <source>
        <dbReference type="Proteomes" id="UP001633002"/>
    </source>
</evidence>
<proteinExistence type="predicted"/>
<reference evidence="2 3" key="1">
    <citation type="submission" date="2024-09" db="EMBL/GenBank/DDBJ databases">
        <title>Chromosome-scale assembly of Riccia sorocarpa.</title>
        <authorList>
            <person name="Paukszto L."/>
        </authorList>
    </citation>
    <scope>NUCLEOTIDE SEQUENCE [LARGE SCALE GENOMIC DNA]</scope>
    <source>
        <strain evidence="2">LP-2024</strain>
        <tissue evidence="2">Aerial parts of the thallus</tissue>
    </source>
</reference>
<dbReference type="Proteomes" id="UP001633002">
    <property type="component" value="Unassembled WGS sequence"/>
</dbReference>
<keyword evidence="3" id="KW-1185">Reference proteome</keyword>
<feature type="region of interest" description="Disordered" evidence="1">
    <location>
        <begin position="217"/>
        <end position="240"/>
    </location>
</feature>
<feature type="compositionally biased region" description="Basic and acidic residues" evidence="1">
    <location>
        <begin position="228"/>
        <end position="240"/>
    </location>
</feature>
<evidence type="ECO:0000313" key="2">
    <source>
        <dbReference type="EMBL" id="KAL3689409.1"/>
    </source>
</evidence>
<dbReference type="AlphaFoldDB" id="A0ABD3HGY6"/>
<sequence length="240" mass="26571">MASVSSKAVHTLIQQLDVTVVQAKKDAESTNSVGDCYAALLLENLGIDNWITILHTFMTGGEDATLSLVRQLHEDLPALLETDGEEEGRVSELAKIIGKTLFWIDLEKSVIPEEVIPTPDSCSGDVPAQVKMVERDRNDEDRRTGLNKTLQLDLAADNSDAELREDENHRKQVDPEPAAARMDREGVNGGDTTTNEQVHDFPEFMSLFGEITSGSMEEWMIPPIPPPETHKSRNADHLNE</sequence>
<protein>
    <submittedName>
        <fullName evidence="2">Uncharacterized protein</fullName>
    </submittedName>
</protein>
<dbReference type="EMBL" id="JBJQOH010000004">
    <property type="protein sequence ID" value="KAL3689409.1"/>
    <property type="molecule type" value="Genomic_DNA"/>
</dbReference>
<comment type="caution">
    <text evidence="2">The sequence shown here is derived from an EMBL/GenBank/DDBJ whole genome shotgun (WGS) entry which is preliminary data.</text>
</comment>
<gene>
    <name evidence="2" type="ORF">R1sor_015718</name>
</gene>
<feature type="region of interest" description="Disordered" evidence="1">
    <location>
        <begin position="154"/>
        <end position="197"/>
    </location>
</feature>
<name>A0ABD3HGY6_9MARC</name>
<accession>A0ABD3HGY6</accession>
<organism evidence="2 3">
    <name type="scientific">Riccia sorocarpa</name>
    <dbReference type="NCBI Taxonomy" id="122646"/>
    <lineage>
        <taxon>Eukaryota</taxon>
        <taxon>Viridiplantae</taxon>
        <taxon>Streptophyta</taxon>
        <taxon>Embryophyta</taxon>
        <taxon>Marchantiophyta</taxon>
        <taxon>Marchantiopsida</taxon>
        <taxon>Marchantiidae</taxon>
        <taxon>Marchantiales</taxon>
        <taxon>Ricciaceae</taxon>
        <taxon>Riccia</taxon>
    </lineage>
</organism>
<evidence type="ECO:0000256" key="1">
    <source>
        <dbReference type="SAM" id="MobiDB-lite"/>
    </source>
</evidence>